<dbReference type="EnsemblPlants" id="KQL00997">
    <property type="protein sequence ID" value="KQL00997"/>
    <property type="gene ID" value="SETIT_014478mg"/>
</dbReference>
<dbReference type="EMBL" id="AGNK02003595">
    <property type="status" value="NOT_ANNOTATED_CDS"/>
    <property type="molecule type" value="Genomic_DNA"/>
</dbReference>
<evidence type="ECO:0000313" key="3">
    <source>
        <dbReference type="Proteomes" id="UP000004995"/>
    </source>
</evidence>
<evidence type="ECO:0000256" key="1">
    <source>
        <dbReference type="SAM" id="SignalP"/>
    </source>
</evidence>
<dbReference type="PANTHER" id="PTHR34838:SF2">
    <property type="entry name" value="OS08G0142500 PROTEIN"/>
    <property type="match status" value="1"/>
</dbReference>
<dbReference type="SUPFAM" id="SSF101148">
    <property type="entry name" value="Plant invertase/pectin methylesterase inhibitor"/>
    <property type="match status" value="1"/>
</dbReference>
<keyword evidence="1" id="KW-0732">Signal</keyword>
<dbReference type="PANTHER" id="PTHR34838">
    <property type="entry name" value="OS08G0142100 PROTEIN-RELATED"/>
    <property type="match status" value="1"/>
</dbReference>
<feature type="chain" id="PRO_5010126909" description="Pectinesterase inhibitor domain-containing protein" evidence="1">
    <location>
        <begin position="26"/>
        <end position="201"/>
    </location>
</feature>
<feature type="signal peptide" evidence="1">
    <location>
        <begin position="1"/>
        <end position="25"/>
    </location>
</feature>
<dbReference type="AlphaFoldDB" id="K3YJQ9"/>
<dbReference type="Proteomes" id="UP000004995">
    <property type="component" value="Unassembled WGS sequence"/>
</dbReference>
<dbReference type="InParanoid" id="K3YJQ9"/>
<dbReference type="HOGENOM" id="CLU_092954_2_1_1"/>
<dbReference type="OMA" id="AACHEVC"/>
<proteinExistence type="predicted"/>
<keyword evidence="3" id="KW-1185">Reference proteome</keyword>
<evidence type="ECO:0000313" key="2">
    <source>
        <dbReference type="EnsemblPlants" id="KQL00997"/>
    </source>
</evidence>
<organism evidence="2 3">
    <name type="scientific">Setaria italica</name>
    <name type="common">Foxtail millet</name>
    <name type="synonym">Panicum italicum</name>
    <dbReference type="NCBI Taxonomy" id="4555"/>
    <lineage>
        <taxon>Eukaryota</taxon>
        <taxon>Viridiplantae</taxon>
        <taxon>Streptophyta</taxon>
        <taxon>Embryophyta</taxon>
        <taxon>Tracheophyta</taxon>
        <taxon>Spermatophyta</taxon>
        <taxon>Magnoliopsida</taxon>
        <taxon>Liliopsida</taxon>
        <taxon>Poales</taxon>
        <taxon>Poaceae</taxon>
        <taxon>PACMAD clade</taxon>
        <taxon>Panicoideae</taxon>
        <taxon>Panicodae</taxon>
        <taxon>Paniceae</taxon>
        <taxon>Cenchrinae</taxon>
        <taxon>Setaria</taxon>
    </lineage>
</organism>
<name>K3YJQ9_SETIT</name>
<reference evidence="3" key="1">
    <citation type="journal article" date="2012" name="Nat. Biotechnol.">
        <title>Reference genome sequence of the model plant Setaria.</title>
        <authorList>
            <person name="Bennetzen J.L."/>
            <person name="Schmutz J."/>
            <person name="Wang H."/>
            <person name="Percifield R."/>
            <person name="Hawkins J."/>
            <person name="Pontaroli A.C."/>
            <person name="Estep M."/>
            <person name="Feng L."/>
            <person name="Vaughn J.N."/>
            <person name="Grimwood J."/>
            <person name="Jenkins J."/>
            <person name="Barry K."/>
            <person name="Lindquist E."/>
            <person name="Hellsten U."/>
            <person name="Deshpande S."/>
            <person name="Wang X."/>
            <person name="Wu X."/>
            <person name="Mitros T."/>
            <person name="Triplett J."/>
            <person name="Yang X."/>
            <person name="Ye C.Y."/>
            <person name="Mauro-Herrera M."/>
            <person name="Wang L."/>
            <person name="Li P."/>
            <person name="Sharma M."/>
            <person name="Sharma R."/>
            <person name="Ronald P.C."/>
            <person name="Panaud O."/>
            <person name="Kellogg E.A."/>
            <person name="Brutnell T.P."/>
            <person name="Doust A.N."/>
            <person name="Tuskan G.A."/>
            <person name="Rokhsar D."/>
            <person name="Devos K.M."/>
        </authorList>
    </citation>
    <scope>NUCLEOTIDE SEQUENCE [LARGE SCALE GENOMIC DNA]</scope>
    <source>
        <strain evidence="3">cv. Yugu1</strain>
    </source>
</reference>
<sequence length="201" mass="21860">MPAMSLLVRIVVALSITISFTVVAGNCPGARRNMTIEAACHEVCGAATAPARGMYQLCVDTLREEDTLAWSVVDEAGEYAQRAAWRAIWAYLDTMGRAWHFITGNTTALAGGEEERAAYASCVGGRYQEAEAAMDKVRSRLPDHCGPDVAGEYKRALRDVEACRDRVAKLKPPPPPLLAMVEADYNRTLLAYLLGKLIGVK</sequence>
<evidence type="ECO:0008006" key="4">
    <source>
        <dbReference type="Google" id="ProtNLM"/>
    </source>
</evidence>
<accession>K3YJQ9</accession>
<reference evidence="2" key="2">
    <citation type="submission" date="2018-08" db="UniProtKB">
        <authorList>
            <consortium name="EnsemblPlants"/>
        </authorList>
    </citation>
    <scope>IDENTIFICATION</scope>
    <source>
        <strain evidence="2">Yugu1</strain>
    </source>
</reference>
<protein>
    <recommendedName>
        <fullName evidence="4">Pectinesterase inhibitor domain-containing protein</fullName>
    </recommendedName>
</protein>
<dbReference type="Gramene" id="KQL00997">
    <property type="protein sequence ID" value="KQL00997"/>
    <property type="gene ID" value="SETIT_014478mg"/>
</dbReference>
<dbReference type="InterPro" id="IPR035513">
    <property type="entry name" value="Invertase/methylesterase_inhib"/>
</dbReference>